<protein>
    <submittedName>
        <fullName evidence="9">Inner membrane protein YgaZ</fullName>
    </submittedName>
</protein>
<evidence type="ECO:0000313" key="10">
    <source>
        <dbReference type="Proteomes" id="UP000276437"/>
    </source>
</evidence>
<accession>A0A348AGJ9</accession>
<keyword evidence="7 8" id="KW-0472">Membrane</keyword>
<evidence type="ECO:0000256" key="1">
    <source>
        <dbReference type="ARBA" id="ARBA00004651"/>
    </source>
</evidence>
<evidence type="ECO:0000313" key="9">
    <source>
        <dbReference type="EMBL" id="BBB90197.1"/>
    </source>
</evidence>
<sequence length="154" mass="16531">MRDGIPICLGYFAVSFTFGILAKKAGLTPLQAVVISLTNVTSAGQFAALGLIGASATYLEMASTQLILNLRYCLMSCVLSQKLDSKAHFIHRFLLAHGITDEIFGAAVCKNGKLNPFYNYGLMSSVIPGWTLGTFFEVSAVACIAVFLIELIVL</sequence>
<reference evidence="9 10" key="1">
    <citation type="journal article" date="2018" name="Int. J. Syst. Evol. Microbiol.">
        <title>Methylomusa anaerophila gen. nov., sp. nov., an anaerobic methanol-utilizing bacterium isolated from a microbial fuel cell.</title>
        <authorList>
            <person name="Amano N."/>
            <person name="Yamamuro A."/>
            <person name="Miyahara M."/>
            <person name="Kouzuma A."/>
            <person name="Abe T."/>
            <person name="Watanabe K."/>
        </authorList>
    </citation>
    <scope>NUCLEOTIDE SEQUENCE [LARGE SCALE GENOMIC DNA]</scope>
    <source>
        <strain evidence="9 10">MMFC1</strain>
    </source>
</reference>
<name>A0A348AGJ9_9FIRM</name>
<evidence type="ECO:0000256" key="6">
    <source>
        <dbReference type="ARBA" id="ARBA00022989"/>
    </source>
</evidence>
<dbReference type="PANTHER" id="PTHR34979:SF1">
    <property type="entry name" value="INNER MEMBRANE PROTEIN YGAZ"/>
    <property type="match status" value="1"/>
</dbReference>
<evidence type="ECO:0000256" key="2">
    <source>
        <dbReference type="ARBA" id="ARBA00010735"/>
    </source>
</evidence>
<keyword evidence="4" id="KW-1003">Cell membrane</keyword>
<dbReference type="RefSeq" id="WP_126306739.1">
    <property type="nucleotide sequence ID" value="NZ_AP018449.1"/>
</dbReference>
<dbReference type="KEGG" id="mana:MAMMFC1_00845"/>
<proteinExistence type="inferred from homology"/>
<evidence type="ECO:0000256" key="5">
    <source>
        <dbReference type="ARBA" id="ARBA00022692"/>
    </source>
</evidence>
<keyword evidence="6 8" id="KW-1133">Transmembrane helix</keyword>
<comment type="similarity">
    <text evidence="2">Belongs to the AzlC family.</text>
</comment>
<evidence type="ECO:0000256" key="4">
    <source>
        <dbReference type="ARBA" id="ARBA00022475"/>
    </source>
</evidence>
<dbReference type="GO" id="GO:1903785">
    <property type="term" value="P:L-valine transmembrane transport"/>
    <property type="evidence" value="ECO:0007669"/>
    <property type="project" value="TreeGrafter"/>
</dbReference>
<dbReference type="EMBL" id="AP018449">
    <property type="protein sequence ID" value="BBB90197.1"/>
    <property type="molecule type" value="Genomic_DNA"/>
</dbReference>
<dbReference type="GO" id="GO:0005886">
    <property type="term" value="C:plasma membrane"/>
    <property type="evidence" value="ECO:0007669"/>
    <property type="project" value="UniProtKB-SubCell"/>
</dbReference>
<evidence type="ECO:0000256" key="7">
    <source>
        <dbReference type="ARBA" id="ARBA00023136"/>
    </source>
</evidence>
<dbReference type="AlphaFoldDB" id="A0A348AGJ9"/>
<feature type="transmembrane region" description="Helical" evidence="8">
    <location>
        <begin position="127"/>
        <end position="153"/>
    </location>
</feature>
<dbReference type="OrthoDB" id="3177005at2"/>
<dbReference type="Proteomes" id="UP000276437">
    <property type="component" value="Chromosome"/>
</dbReference>
<evidence type="ECO:0000256" key="8">
    <source>
        <dbReference type="SAM" id="Phobius"/>
    </source>
</evidence>
<dbReference type="InterPro" id="IPR011606">
    <property type="entry name" value="Brnchd-chn_aa_trnsp_permease"/>
</dbReference>
<keyword evidence="10" id="KW-1185">Reference proteome</keyword>
<evidence type="ECO:0000256" key="3">
    <source>
        <dbReference type="ARBA" id="ARBA00022448"/>
    </source>
</evidence>
<keyword evidence="5 8" id="KW-0812">Transmembrane</keyword>
<organism evidence="9 10">
    <name type="scientific">Methylomusa anaerophila</name>
    <dbReference type="NCBI Taxonomy" id="1930071"/>
    <lineage>
        <taxon>Bacteria</taxon>
        <taxon>Bacillati</taxon>
        <taxon>Bacillota</taxon>
        <taxon>Negativicutes</taxon>
        <taxon>Selenomonadales</taxon>
        <taxon>Sporomusaceae</taxon>
        <taxon>Methylomusa</taxon>
    </lineage>
</organism>
<comment type="subcellular location">
    <subcellularLocation>
        <location evidence="1">Cell membrane</location>
        <topology evidence="1">Multi-pass membrane protein</topology>
    </subcellularLocation>
</comment>
<keyword evidence="3" id="KW-0813">Transport</keyword>
<gene>
    <name evidence="9" type="primary">ygaZ_2</name>
    <name evidence="9" type="ORF">MAMMFC1_00845</name>
</gene>
<dbReference type="Pfam" id="PF03591">
    <property type="entry name" value="AzlC"/>
    <property type="match status" value="1"/>
</dbReference>
<dbReference type="PANTHER" id="PTHR34979">
    <property type="entry name" value="INNER MEMBRANE PROTEIN YGAZ"/>
    <property type="match status" value="1"/>
</dbReference>